<dbReference type="Proteomes" id="UP001597083">
    <property type="component" value="Unassembled WGS sequence"/>
</dbReference>
<keyword evidence="3" id="KW-1185">Reference proteome</keyword>
<keyword evidence="1" id="KW-0732">Signal</keyword>
<evidence type="ECO:0000313" key="2">
    <source>
        <dbReference type="EMBL" id="MFD0856858.1"/>
    </source>
</evidence>
<comment type="caution">
    <text evidence="2">The sequence shown here is derived from an EMBL/GenBank/DDBJ whole genome shotgun (WGS) entry which is preliminary data.</text>
</comment>
<feature type="chain" id="PRO_5046164964" description="DUF5602 domain-containing protein" evidence="1">
    <location>
        <begin position="29"/>
        <end position="333"/>
    </location>
</feature>
<sequence length="333" mass="36861">MKIRMALWGGALLVIALVFGAAAMPASAGSAKVTVCKVPKGEPGNEKTVRLPAASVDALLASTLSYKGPCAQYGESASLGKGRLTAFSQTEGKRPEVVGLLLKDSTFDGLPYEPPSSGIWCFDKDGNGTVDPHRECAGGHERALHLSPEFRSKVDTPFTYVLANWNPMGHLPPGVWDMPHFDVHFYLNENSERLAIRPGPCPQLTHCDDYPKGKIMPAERYRHPDFIDVDAVEPGMGNHLIDSKTPEMNGGEFTTTFIYGIWNGDITFYEPMVNLNQFQGLRDGTIKDTCVPIKLPQAWQRAGWYPTRYCVRHRDNRDESLTTLEKFVYRKAG</sequence>
<feature type="signal peptide" evidence="1">
    <location>
        <begin position="1"/>
        <end position="28"/>
    </location>
</feature>
<evidence type="ECO:0008006" key="4">
    <source>
        <dbReference type="Google" id="ProtNLM"/>
    </source>
</evidence>
<evidence type="ECO:0000313" key="3">
    <source>
        <dbReference type="Proteomes" id="UP001597083"/>
    </source>
</evidence>
<evidence type="ECO:0000256" key="1">
    <source>
        <dbReference type="SAM" id="SignalP"/>
    </source>
</evidence>
<reference evidence="3" key="1">
    <citation type="journal article" date="2019" name="Int. J. Syst. Evol. Microbiol.">
        <title>The Global Catalogue of Microorganisms (GCM) 10K type strain sequencing project: providing services to taxonomists for standard genome sequencing and annotation.</title>
        <authorList>
            <consortium name="The Broad Institute Genomics Platform"/>
            <consortium name="The Broad Institute Genome Sequencing Center for Infectious Disease"/>
            <person name="Wu L."/>
            <person name="Ma J."/>
        </authorList>
    </citation>
    <scope>NUCLEOTIDE SEQUENCE [LARGE SCALE GENOMIC DNA]</scope>
    <source>
        <strain evidence="3">JCM 31696</strain>
    </source>
</reference>
<proteinExistence type="predicted"/>
<name>A0ABW3CQN3_9ACTN</name>
<organism evidence="2 3">
    <name type="scientific">Actinomadura adrarensis</name>
    <dbReference type="NCBI Taxonomy" id="1819600"/>
    <lineage>
        <taxon>Bacteria</taxon>
        <taxon>Bacillati</taxon>
        <taxon>Actinomycetota</taxon>
        <taxon>Actinomycetes</taxon>
        <taxon>Streptosporangiales</taxon>
        <taxon>Thermomonosporaceae</taxon>
        <taxon>Actinomadura</taxon>
    </lineage>
</organism>
<gene>
    <name evidence="2" type="ORF">ACFQ07_31790</name>
</gene>
<accession>A0ABW3CQN3</accession>
<protein>
    <recommendedName>
        <fullName evidence="4">DUF5602 domain-containing protein</fullName>
    </recommendedName>
</protein>
<dbReference type="EMBL" id="JBHTIR010004281">
    <property type="protein sequence ID" value="MFD0856858.1"/>
    <property type="molecule type" value="Genomic_DNA"/>
</dbReference>